<feature type="region of interest" description="Disordered" evidence="1">
    <location>
        <begin position="389"/>
        <end position="449"/>
    </location>
</feature>
<feature type="compositionally biased region" description="Low complexity" evidence="1">
    <location>
        <begin position="404"/>
        <end position="413"/>
    </location>
</feature>
<proteinExistence type="predicted"/>
<comment type="caution">
    <text evidence="2">The sequence shown here is derived from an EMBL/GenBank/DDBJ whole genome shotgun (WGS) entry which is preliminary data.</text>
</comment>
<reference evidence="2 3" key="1">
    <citation type="submission" date="2019-05" db="EMBL/GenBank/DDBJ databases">
        <title>Emergence of the Ug99 lineage of the wheat stem rust pathogen through somatic hybridization.</title>
        <authorList>
            <person name="Li F."/>
            <person name="Upadhyaya N.M."/>
            <person name="Sperschneider J."/>
            <person name="Matny O."/>
            <person name="Nguyen-Phuc H."/>
            <person name="Mago R."/>
            <person name="Raley C."/>
            <person name="Miller M.E."/>
            <person name="Silverstein K.A.T."/>
            <person name="Henningsen E."/>
            <person name="Hirsch C.D."/>
            <person name="Visser B."/>
            <person name="Pretorius Z.A."/>
            <person name="Steffenson B.J."/>
            <person name="Schwessinger B."/>
            <person name="Dodds P.N."/>
            <person name="Figueroa M."/>
        </authorList>
    </citation>
    <scope>NUCLEOTIDE SEQUENCE [LARGE SCALE GENOMIC DNA]</scope>
    <source>
        <strain evidence="2 3">Ug99</strain>
    </source>
</reference>
<name>A0A5B0M239_PUCGR</name>
<feature type="compositionally biased region" description="Basic and acidic residues" evidence="1">
    <location>
        <begin position="389"/>
        <end position="403"/>
    </location>
</feature>
<gene>
    <name evidence="2" type="ORF">PGTUg99_009726</name>
</gene>
<feature type="compositionally biased region" description="Basic and acidic residues" evidence="1">
    <location>
        <begin position="435"/>
        <end position="446"/>
    </location>
</feature>
<evidence type="ECO:0000256" key="1">
    <source>
        <dbReference type="SAM" id="MobiDB-lite"/>
    </source>
</evidence>
<dbReference type="EMBL" id="VDEP01000479">
    <property type="protein sequence ID" value="KAA1071177.1"/>
    <property type="molecule type" value="Genomic_DNA"/>
</dbReference>
<organism evidence="2 3">
    <name type="scientific">Puccinia graminis f. sp. tritici</name>
    <dbReference type="NCBI Taxonomy" id="56615"/>
    <lineage>
        <taxon>Eukaryota</taxon>
        <taxon>Fungi</taxon>
        <taxon>Dikarya</taxon>
        <taxon>Basidiomycota</taxon>
        <taxon>Pucciniomycotina</taxon>
        <taxon>Pucciniomycetes</taxon>
        <taxon>Pucciniales</taxon>
        <taxon>Pucciniaceae</taxon>
        <taxon>Puccinia</taxon>
    </lineage>
</organism>
<dbReference type="Proteomes" id="UP000325313">
    <property type="component" value="Unassembled WGS sequence"/>
</dbReference>
<evidence type="ECO:0000313" key="2">
    <source>
        <dbReference type="EMBL" id="KAA1071177.1"/>
    </source>
</evidence>
<evidence type="ECO:0000313" key="3">
    <source>
        <dbReference type="Proteomes" id="UP000325313"/>
    </source>
</evidence>
<sequence>MIMNYSSSSLLRHSVVCYFAFRIAGARPALPSSGAESLGSGQEDLYQVYNLERLLNQKRPWENQLGPFQGDHFGCSTSNTQGDEMNFLFHHGPKKQKTAEYYDPSNSQPISAYSHDLSTGTNYPHQKFISTGIHHPGTQGVQVNQEYNNHFDSFQPTMFSNHPNLPSGIHDMVYAEETPNFETPYTMLGSAPEANFVVNSIINNWEMDRPSSHNNLVSGSLYPTWKVLPDHNDWKAESNLFLPIPAEDQVRSQDHPTTQVYTQLTNPNNHPIPHYTQLQYHSKDENDLESLESEDTYCICKKLLEQLDQRSNSDLILPQENCMHIQDYPSKQDCSHSQEQNKDKVDLETLGSGEPHLACNTLLEIQGWKENSESHSPEDYIQLQDHSNHQENHQFIDSGKSKDSLSGGSASVSPVIESNHKDNLSDKSCVPSSMESDKEIDPDRNQNDLGEDLQEERNLQEGVKPSKITSKQAIEKYLNKVKFPRNKMEMNDEYLEEFIYKFREKLSESSLSLRWATKIKINSMKGYPVRIVCNESTKKYGIRVLDACKTDTVDQDSLSIRNQKPIFILFVRLIEWLLLINKSVLFSLGRIESNSQEEHEAHHELVDWFFDQSFNPAENTPPVIGNIENVEEGMDFGPIQARLSIYLSQAVRSNKSLEVAILIAKSYYEKVQIDISRWLKESDEANDLESSLKRLIYSGIQSKFKIQKPIESHEETHYVQAGNFEIPPLSIFPKRLKPHDPRILYEIRLDKEEDEILEDLQSVLTKGKAKQMFKKVQLENVPVLARNLSYNKKENYSQGFLVVIHNKKNLIENRRISSMIHRMIVHLKACFIGLEETFKSRNKEWNGELNKQAFFKWFHELLLAQKPHQFPIFGNFILKDQNLLEDPPSSLEFSEMQKLMIDYISSGKPSPKMIRLALALIGYWYKNHQTSGFIGSFEDDRDYWNTAIGILKNKFTYEGSFSLKQFHFGEKKLQS</sequence>
<accession>A0A5B0M239</accession>
<dbReference type="AlphaFoldDB" id="A0A5B0M239"/>
<protein>
    <submittedName>
        <fullName evidence="2">Uncharacterized protein</fullName>
    </submittedName>
</protein>